<dbReference type="EnsemblMetazoa" id="XM_016803256.1">
    <property type="protein sequence ID" value="XP_016658745.1"/>
    <property type="gene ID" value="LOC107883377"/>
</dbReference>
<dbReference type="KEGG" id="api:107883377"/>
<dbReference type="InterPro" id="IPR006580">
    <property type="entry name" value="Znf_TTF"/>
</dbReference>
<keyword evidence="3" id="KW-1185">Reference proteome</keyword>
<reference evidence="3" key="1">
    <citation type="submission" date="2010-06" db="EMBL/GenBank/DDBJ databases">
        <authorList>
            <person name="Jiang H."/>
            <person name="Abraham K."/>
            <person name="Ali S."/>
            <person name="Alsbrooks S.L."/>
            <person name="Anim B.N."/>
            <person name="Anosike U.S."/>
            <person name="Attaway T."/>
            <person name="Bandaranaike D.P."/>
            <person name="Battles P.K."/>
            <person name="Bell S.N."/>
            <person name="Bell A.V."/>
            <person name="Beltran B."/>
            <person name="Bickham C."/>
            <person name="Bustamante Y."/>
            <person name="Caleb T."/>
            <person name="Canada A."/>
            <person name="Cardenas V."/>
            <person name="Carter K."/>
            <person name="Chacko J."/>
            <person name="Chandrabose M.N."/>
            <person name="Chavez D."/>
            <person name="Chavez A."/>
            <person name="Chen L."/>
            <person name="Chu H.-S."/>
            <person name="Claassen K.J."/>
            <person name="Cockrell R."/>
            <person name="Collins M."/>
            <person name="Cooper J.A."/>
            <person name="Cree A."/>
            <person name="Curry S.M."/>
            <person name="Da Y."/>
            <person name="Dao M.D."/>
            <person name="Das B."/>
            <person name="Davila M.-L."/>
            <person name="Davy-Carroll L."/>
            <person name="Denson S."/>
            <person name="Dinh H."/>
            <person name="Ebong V.E."/>
            <person name="Edwards J.R."/>
            <person name="Egan A."/>
            <person name="El-Daye J."/>
            <person name="Escobedo L."/>
            <person name="Fernandez S."/>
            <person name="Fernando P.R."/>
            <person name="Flagg N."/>
            <person name="Forbes L.D."/>
            <person name="Fowler R.G."/>
            <person name="Fu Q."/>
            <person name="Gabisi R.A."/>
            <person name="Ganer J."/>
            <person name="Garbino Pronczuk A."/>
            <person name="Garcia R.M."/>
            <person name="Garner T."/>
            <person name="Garrett T.E."/>
            <person name="Gonzalez D.A."/>
            <person name="Hamid H."/>
            <person name="Hawkins E.S."/>
            <person name="Hirani K."/>
            <person name="Hogues M.E."/>
            <person name="Hollins B."/>
            <person name="Hsiao C.-H."/>
            <person name="Jabil R."/>
            <person name="James M.L."/>
            <person name="Jhangiani S.N."/>
            <person name="Johnson B."/>
            <person name="Johnson Q."/>
            <person name="Joshi V."/>
            <person name="Kalu J.B."/>
            <person name="Kam C."/>
            <person name="Kashfia A."/>
            <person name="Keebler J."/>
            <person name="Kisamo H."/>
            <person name="Kovar C.L."/>
            <person name="Lago L.A."/>
            <person name="Lai C.-Y."/>
            <person name="Laidlaw J."/>
            <person name="Lara F."/>
            <person name="Le T.-K."/>
            <person name="Lee S.L."/>
            <person name="Legall F.H."/>
            <person name="Lemon S.J."/>
            <person name="Lewis L.R."/>
            <person name="Li B."/>
            <person name="Liu Y."/>
            <person name="Liu Y.-S."/>
            <person name="Lopez J."/>
            <person name="Lozado R.J."/>
            <person name="Lu J."/>
            <person name="Madu R.C."/>
            <person name="Maheshwari M."/>
            <person name="Maheshwari R."/>
            <person name="Malloy K."/>
            <person name="Martinez E."/>
            <person name="Mathew T."/>
            <person name="Mercado I.C."/>
            <person name="Mercado C."/>
            <person name="Meyer B."/>
            <person name="Montgomery K."/>
            <person name="Morgan M.B."/>
            <person name="Munidasa M."/>
            <person name="Nazareth L.V."/>
            <person name="Nelson J."/>
            <person name="Ng B.M."/>
            <person name="Nguyen N.B."/>
            <person name="Nguyen P.Q."/>
            <person name="Nguyen T."/>
            <person name="Obregon M."/>
            <person name="Okwuonu G.O."/>
            <person name="Onwere C.G."/>
            <person name="Orozco G."/>
            <person name="Parra A."/>
            <person name="Patel S."/>
            <person name="Patil S."/>
            <person name="Perez A."/>
            <person name="Perez Y."/>
            <person name="Pham C."/>
            <person name="Primus E.L."/>
            <person name="Pu L.-L."/>
            <person name="Puazo M."/>
            <person name="Qin X."/>
            <person name="Quiroz J.B."/>
            <person name="Reese J."/>
            <person name="Richards S."/>
            <person name="Rives C.M."/>
            <person name="Robberts R."/>
            <person name="Ruiz S.J."/>
            <person name="Ruiz M.J."/>
            <person name="Santibanez J."/>
            <person name="Schneider B.W."/>
            <person name="Sisson I."/>
            <person name="Smith M."/>
            <person name="Sodergren E."/>
            <person name="Song X.-Z."/>
            <person name="Song B.B."/>
            <person name="Summersgill H."/>
            <person name="Thelus R."/>
            <person name="Thornton R.D."/>
            <person name="Trejos Z.Y."/>
            <person name="Usmani K."/>
            <person name="Vattathil S."/>
            <person name="Villasana D."/>
            <person name="Walker D.L."/>
            <person name="Wang S."/>
            <person name="Wang K."/>
            <person name="White C.S."/>
            <person name="Williams A.C."/>
            <person name="Williamson J."/>
            <person name="Wilson K."/>
            <person name="Woghiren I.O."/>
            <person name="Woodworth J.R."/>
            <person name="Worley K.C."/>
            <person name="Wright R.A."/>
            <person name="Wu W."/>
            <person name="Young L."/>
            <person name="Zhang L."/>
            <person name="Zhang J."/>
            <person name="Zhu Y."/>
            <person name="Muzny D.M."/>
            <person name="Weinstock G."/>
            <person name="Gibbs R.A."/>
        </authorList>
    </citation>
    <scope>NUCLEOTIDE SEQUENCE [LARGE SCALE GENOMIC DNA]</scope>
    <source>
        <strain evidence="3">LSR1</strain>
    </source>
</reference>
<name>A0A8R2H729_ACYPI</name>
<feature type="domain" description="TTF-type" evidence="1">
    <location>
        <begin position="100"/>
        <end position="190"/>
    </location>
</feature>
<organism evidence="2 3">
    <name type="scientific">Acyrthosiphon pisum</name>
    <name type="common">Pea aphid</name>
    <dbReference type="NCBI Taxonomy" id="7029"/>
    <lineage>
        <taxon>Eukaryota</taxon>
        <taxon>Metazoa</taxon>
        <taxon>Ecdysozoa</taxon>
        <taxon>Arthropoda</taxon>
        <taxon>Hexapoda</taxon>
        <taxon>Insecta</taxon>
        <taxon>Pterygota</taxon>
        <taxon>Neoptera</taxon>
        <taxon>Paraneoptera</taxon>
        <taxon>Hemiptera</taxon>
        <taxon>Sternorrhyncha</taxon>
        <taxon>Aphidomorpha</taxon>
        <taxon>Aphidoidea</taxon>
        <taxon>Aphididae</taxon>
        <taxon>Macrosiphini</taxon>
        <taxon>Acyrthosiphon</taxon>
    </lineage>
</organism>
<reference evidence="2" key="2">
    <citation type="submission" date="2022-06" db="UniProtKB">
        <authorList>
            <consortium name="EnsemblMetazoa"/>
        </authorList>
    </citation>
    <scope>IDENTIFICATION</scope>
</reference>
<proteinExistence type="predicted"/>
<dbReference type="Proteomes" id="UP000007819">
    <property type="component" value="Chromosome X"/>
</dbReference>
<evidence type="ECO:0000313" key="2">
    <source>
        <dbReference type="EnsemblMetazoa" id="XP_016658745.1"/>
    </source>
</evidence>
<dbReference type="SMART" id="SM00597">
    <property type="entry name" value="ZnF_TTF"/>
    <property type="match status" value="1"/>
</dbReference>
<dbReference type="OrthoDB" id="6628349at2759"/>
<evidence type="ECO:0000313" key="3">
    <source>
        <dbReference type="Proteomes" id="UP000007819"/>
    </source>
</evidence>
<dbReference type="RefSeq" id="XP_016658745.1">
    <property type="nucleotide sequence ID" value="XM_016803256.1"/>
</dbReference>
<accession>A0A8R2H729</accession>
<protein>
    <recommendedName>
        <fullName evidence="1">TTF-type domain-containing protein</fullName>
    </recommendedName>
</protein>
<dbReference type="GeneID" id="107883377"/>
<sequence>MDKRKVFDIFKFREVTKKDNFPLTDNMDTQEKNDQLVDDPDPCSTQTETIQVQDRPIEKPFLLVSSSTFANSLDTDLGDMDSGPIRPMLKVYPKTKFGTQNRSFTSVYYTHFDWVEYSIKMNAVFCFACRIFSNDYGNSENTLTITGFSNWKKYGQESSLLELGISYKHYSDYIVPILPPQIPIQATIEACQAQSIIVSINY</sequence>
<evidence type="ECO:0000259" key="1">
    <source>
        <dbReference type="SMART" id="SM00597"/>
    </source>
</evidence>
<dbReference type="AlphaFoldDB" id="A0A8R2H729"/>